<evidence type="ECO:0000313" key="3">
    <source>
        <dbReference type="Proteomes" id="UP001501251"/>
    </source>
</evidence>
<organism evidence="2 3">
    <name type="scientific">Streptosporangium oxazolinicum</name>
    <dbReference type="NCBI Taxonomy" id="909287"/>
    <lineage>
        <taxon>Bacteria</taxon>
        <taxon>Bacillati</taxon>
        <taxon>Actinomycetota</taxon>
        <taxon>Actinomycetes</taxon>
        <taxon>Streptosporangiales</taxon>
        <taxon>Streptosporangiaceae</taxon>
        <taxon>Streptosporangium</taxon>
    </lineage>
</organism>
<dbReference type="RefSeq" id="WP_344913465.1">
    <property type="nucleotide sequence ID" value="NZ_BAABAQ010000001.1"/>
</dbReference>
<dbReference type="EMBL" id="BAABAQ010000001">
    <property type="protein sequence ID" value="GAA4179140.1"/>
    <property type="molecule type" value="Genomic_DNA"/>
</dbReference>
<accession>A0ABP8A720</accession>
<keyword evidence="3" id="KW-1185">Reference proteome</keyword>
<gene>
    <name evidence="2" type="ORF">GCM10022252_00190</name>
</gene>
<name>A0ABP8A720_9ACTN</name>
<feature type="region of interest" description="Disordered" evidence="1">
    <location>
        <begin position="145"/>
        <end position="174"/>
    </location>
</feature>
<reference evidence="3" key="1">
    <citation type="journal article" date="2019" name="Int. J. Syst. Evol. Microbiol.">
        <title>The Global Catalogue of Microorganisms (GCM) 10K type strain sequencing project: providing services to taxonomists for standard genome sequencing and annotation.</title>
        <authorList>
            <consortium name="The Broad Institute Genomics Platform"/>
            <consortium name="The Broad Institute Genome Sequencing Center for Infectious Disease"/>
            <person name="Wu L."/>
            <person name="Ma J."/>
        </authorList>
    </citation>
    <scope>NUCLEOTIDE SEQUENCE [LARGE SCALE GENOMIC DNA]</scope>
    <source>
        <strain evidence="3">JCM 17388</strain>
    </source>
</reference>
<dbReference type="Proteomes" id="UP001501251">
    <property type="component" value="Unassembled WGS sequence"/>
</dbReference>
<dbReference type="PANTHER" id="PTHR42815">
    <property type="entry name" value="FAD-BINDING, PUTATIVE (AFU_ORTHOLOGUE AFUA_6G07600)-RELATED"/>
    <property type="match status" value="1"/>
</dbReference>
<dbReference type="Gene3D" id="2.30.110.10">
    <property type="entry name" value="Electron Transport, Fmn-binding Protein, Chain A"/>
    <property type="match status" value="1"/>
</dbReference>
<dbReference type="PANTHER" id="PTHR42815:SF2">
    <property type="entry name" value="FAD-BINDING, PUTATIVE (AFU_ORTHOLOGUE AFUA_6G07600)-RELATED"/>
    <property type="match status" value="1"/>
</dbReference>
<evidence type="ECO:0000313" key="2">
    <source>
        <dbReference type="EMBL" id="GAA4179140.1"/>
    </source>
</evidence>
<sequence length="331" mass="35151">MEHAGELAVQRRAGVRAVALGSARTRPEIPAVAAEFLGRQRMLLIGATGRDGLLWASALTGPEGFAEAVDERTVVIDALPGEHDPLAGLDGGQIGMLAIEPMSRRRMRVNGTVRREGGRLIVRTEQAYANCPKYIQAREIVTEPAEPATPSPGFSGPADSPESPGAAGVAEAAEASGAPGFLDSAGFSSATGTAATAFDDGDRARIENADTFFIATSAPGLGADLSHRGGDPGFVRVVDDRRLVWPDYVGNSMYMTLGNLELDDGCGLLFLDWEGGDALHLTGRAHVDWDAGDVPGAQRLVRFEVDRIVRVRGASPLRWRFAEYSRHNPPV</sequence>
<feature type="compositionally biased region" description="Low complexity" evidence="1">
    <location>
        <begin position="161"/>
        <end position="174"/>
    </location>
</feature>
<evidence type="ECO:0008006" key="4">
    <source>
        <dbReference type="Google" id="ProtNLM"/>
    </source>
</evidence>
<protein>
    <recommendedName>
        <fullName evidence="4">Oxidoreductase</fullName>
    </recommendedName>
</protein>
<comment type="caution">
    <text evidence="2">The sequence shown here is derived from an EMBL/GenBank/DDBJ whole genome shotgun (WGS) entry which is preliminary data.</text>
</comment>
<dbReference type="SUPFAM" id="SSF50475">
    <property type="entry name" value="FMN-binding split barrel"/>
    <property type="match status" value="1"/>
</dbReference>
<proteinExistence type="predicted"/>
<dbReference type="InterPro" id="IPR012349">
    <property type="entry name" value="Split_barrel_FMN-bd"/>
</dbReference>
<evidence type="ECO:0000256" key="1">
    <source>
        <dbReference type="SAM" id="MobiDB-lite"/>
    </source>
</evidence>